<accession>B0N3N5</accession>
<keyword evidence="5" id="KW-0808">Transferase</keyword>
<evidence type="ECO:0000256" key="7">
    <source>
        <dbReference type="ARBA" id="ARBA00022777"/>
    </source>
</evidence>
<keyword evidence="10" id="KW-1185">Reference proteome</keyword>
<evidence type="ECO:0000256" key="1">
    <source>
        <dbReference type="ARBA" id="ARBA00004496"/>
    </source>
</evidence>
<dbReference type="eggNOG" id="COG2893">
    <property type="taxonomic scope" value="Bacteria"/>
</dbReference>
<dbReference type="Gene3D" id="3.40.50.510">
    <property type="entry name" value="Phosphotransferase system, mannose-type IIA component"/>
    <property type="match status" value="1"/>
</dbReference>
<dbReference type="PROSITE" id="PS51096">
    <property type="entry name" value="PTS_EIIA_TYPE_4"/>
    <property type="match status" value="1"/>
</dbReference>
<evidence type="ECO:0000256" key="3">
    <source>
        <dbReference type="ARBA" id="ARBA00022490"/>
    </source>
</evidence>
<keyword evidence="7" id="KW-0418">Kinase</keyword>
<dbReference type="InterPro" id="IPR033887">
    <property type="entry name" value="PTS_IIA_man"/>
</dbReference>
<evidence type="ECO:0000256" key="4">
    <source>
        <dbReference type="ARBA" id="ARBA00022597"/>
    </source>
</evidence>
<dbReference type="GO" id="GO:0016020">
    <property type="term" value="C:membrane"/>
    <property type="evidence" value="ECO:0007669"/>
    <property type="project" value="InterPro"/>
</dbReference>
<evidence type="ECO:0000256" key="6">
    <source>
        <dbReference type="ARBA" id="ARBA00022683"/>
    </source>
</evidence>
<dbReference type="SUPFAM" id="SSF53062">
    <property type="entry name" value="PTS system fructose IIA component-like"/>
    <property type="match status" value="1"/>
</dbReference>
<dbReference type="PANTHER" id="PTHR33799:SF1">
    <property type="entry name" value="PTS SYSTEM MANNOSE-SPECIFIC EIIAB COMPONENT-RELATED"/>
    <property type="match status" value="1"/>
</dbReference>
<feature type="domain" description="PTS EIIA type-4" evidence="8">
    <location>
        <begin position="23"/>
        <end position="149"/>
    </location>
</feature>
<proteinExistence type="predicted"/>
<gene>
    <name evidence="9" type="ORF">CLORAM_01053</name>
</gene>
<dbReference type="GO" id="GO:0009401">
    <property type="term" value="P:phosphoenolpyruvate-dependent sugar phosphotransferase system"/>
    <property type="evidence" value="ECO:0007669"/>
    <property type="project" value="UniProtKB-KW"/>
</dbReference>
<evidence type="ECO:0000256" key="5">
    <source>
        <dbReference type="ARBA" id="ARBA00022679"/>
    </source>
</evidence>
<dbReference type="AlphaFoldDB" id="B0N3N5"/>
<evidence type="ECO:0000259" key="8">
    <source>
        <dbReference type="PROSITE" id="PS51096"/>
    </source>
</evidence>
<protein>
    <submittedName>
        <fullName evidence="9">PTS system fructose IIA component</fullName>
    </submittedName>
</protein>
<name>B0N3N5_9FIRM</name>
<dbReference type="HOGENOM" id="CLU_123235_1_1_9"/>
<evidence type="ECO:0000256" key="2">
    <source>
        <dbReference type="ARBA" id="ARBA00022448"/>
    </source>
</evidence>
<dbReference type="Pfam" id="PF03610">
    <property type="entry name" value="EIIA-man"/>
    <property type="match status" value="1"/>
</dbReference>
<evidence type="ECO:0000313" key="9">
    <source>
        <dbReference type="EMBL" id="EDS19057.1"/>
    </source>
</evidence>
<dbReference type="Proteomes" id="UP000005798">
    <property type="component" value="Unassembled WGS sequence"/>
</dbReference>
<dbReference type="InterPro" id="IPR004701">
    <property type="entry name" value="PTS_EIIA_man-typ"/>
</dbReference>
<dbReference type="EMBL" id="ABFX02000004">
    <property type="protein sequence ID" value="EDS19057.1"/>
    <property type="molecule type" value="Genomic_DNA"/>
</dbReference>
<dbReference type="GO" id="GO:0016301">
    <property type="term" value="F:kinase activity"/>
    <property type="evidence" value="ECO:0007669"/>
    <property type="project" value="UniProtKB-KW"/>
</dbReference>
<keyword evidence="4" id="KW-0762">Sugar transport</keyword>
<dbReference type="CDD" id="cd00006">
    <property type="entry name" value="PTS_IIA_man"/>
    <property type="match status" value="1"/>
</dbReference>
<reference evidence="9" key="2">
    <citation type="submission" date="2014-06" db="EMBL/GenBank/DDBJ databases">
        <title>Draft genome sequence of Clostridium ramosum(DSM 1402).</title>
        <authorList>
            <person name="Sudarsanam P."/>
            <person name="Ley R."/>
            <person name="Guruge J."/>
            <person name="Turnbaugh P.J."/>
            <person name="Mahowald M."/>
            <person name="Liep D."/>
            <person name="Gordon J."/>
        </authorList>
    </citation>
    <scope>NUCLEOTIDE SEQUENCE</scope>
    <source>
        <strain evidence="9">DSM 1402</strain>
    </source>
</reference>
<dbReference type="GO" id="GO:0005737">
    <property type="term" value="C:cytoplasm"/>
    <property type="evidence" value="ECO:0007669"/>
    <property type="project" value="UniProtKB-SubCell"/>
</dbReference>
<keyword evidence="3" id="KW-0963">Cytoplasm</keyword>
<comment type="subcellular location">
    <subcellularLocation>
        <location evidence="1">Cytoplasm</location>
    </subcellularLocation>
</comment>
<organism evidence="9 10">
    <name type="scientific">Thomasclavelia ramosa DSM 1402</name>
    <dbReference type="NCBI Taxonomy" id="445974"/>
    <lineage>
        <taxon>Bacteria</taxon>
        <taxon>Bacillati</taxon>
        <taxon>Bacillota</taxon>
        <taxon>Erysipelotrichia</taxon>
        <taxon>Erysipelotrichales</taxon>
        <taxon>Coprobacillaceae</taxon>
        <taxon>Thomasclavelia</taxon>
    </lineage>
</organism>
<reference evidence="9" key="1">
    <citation type="submission" date="2007-11" db="EMBL/GenBank/DDBJ databases">
        <authorList>
            <person name="Fulton L."/>
            <person name="Clifton S."/>
            <person name="Fulton B."/>
            <person name="Xu J."/>
            <person name="Minx P."/>
            <person name="Pepin K.H."/>
            <person name="Johnson M."/>
            <person name="Thiruvilangam P."/>
            <person name="Bhonagiri V."/>
            <person name="Nash W.E."/>
            <person name="Mardis E.R."/>
            <person name="Wilson R.K."/>
        </authorList>
    </citation>
    <scope>NUCLEOTIDE SEQUENCE [LARGE SCALE GENOMIC DNA]</scope>
    <source>
        <strain evidence="9">DSM 1402</strain>
    </source>
</reference>
<keyword evidence="2" id="KW-0813">Transport</keyword>
<comment type="caution">
    <text evidence="9">The sequence shown here is derived from an EMBL/GenBank/DDBJ whole genome shotgun (WGS) entry which is preliminary data.</text>
</comment>
<dbReference type="InterPro" id="IPR036662">
    <property type="entry name" value="PTS_EIIA_man-typ_sf"/>
</dbReference>
<keyword evidence="6" id="KW-0598">Phosphotransferase system</keyword>
<dbReference type="PANTHER" id="PTHR33799">
    <property type="entry name" value="PTS PERMEASE-RELATED-RELATED"/>
    <property type="match status" value="1"/>
</dbReference>
<sequence length="163" mass="17770">MLRCIERGYLIRYRCQKKGRLKMKYVILVSHGNFAEGLLDSLKMLTGNHDDVIAIGLKDGITADQFAIDFTEIITKIPKESEIIVLADIIGGSPLSTAMNVLAQSGLIDKTTVLGGMNLPLALTTILMKDVLDTDALITNVTSEATGAIKQFVLETNDEDDDI</sequence>
<dbReference type="InterPro" id="IPR051471">
    <property type="entry name" value="Bacterial_PTS_sugar_comp"/>
</dbReference>
<evidence type="ECO:0000313" key="10">
    <source>
        <dbReference type="Proteomes" id="UP000005798"/>
    </source>
</evidence>